<reference evidence="4" key="1">
    <citation type="submission" date="2018-04" db="EMBL/GenBank/DDBJ databases">
        <title>WGS assembly of Panicum hallii.</title>
        <authorList>
            <person name="Lovell J."/>
            <person name="Jenkins J."/>
            <person name="Lowry D."/>
            <person name="Mamidi S."/>
            <person name="Sreedasyam A."/>
            <person name="Weng X."/>
            <person name="Barry K."/>
            <person name="Bonette J."/>
            <person name="Campitelli B."/>
            <person name="Daum C."/>
            <person name="Gordon S."/>
            <person name="Gould B."/>
            <person name="Lipzen A."/>
            <person name="Macqueen A."/>
            <person name="Palacio-Mejia J."/>
            <person name="Plott C."/>
            <person name="Shakirov E."/>
            <person name="Shu S."/>
            <person name="Yoshinaga Y."/>
            <person name="Zane M."/>
            <person name="Rokhsar D."/>
            <person name="Grimwood J."/>
            <person name="Schmutz J."/>
            <person name="Juenger T."/>
        </authorList>
    </citation>
    <scope>NUCLEOTIDE SEQUENCE [LARGE SCALE GENOMIC DNA]</scope>
    <source>
        <strain evidence="4">FIL2</strain>
    </source>
</reference>
<dbReference type="EMBL" id="CM008051">
    <property type="protein sequence ID" value="PVH36821.1"/>
    <property type="molecule type" value="Genomic_DNA"/>
</dbReference>
<dbReference type="Gramene" id="PVH36821">
    <property type="protein sequence ID" value="PVH36821"/>
    <property type="gene ID" value="PAHAL_6G175800"/>
</dbReference>
<feature type="compositionally biased region" description="Basic residues" evidence="2">
    <location>
        <begin position="59"/>
        <end position="69"/>
    </location>
</feature>
<evidence type="ECO:0000256" key="1">
    <source>
        <dbReference type="SAM" id="Coils"/>
    </source>
</evidence>
<dbReference type="AlphaFoldDB" id="A0A2T8IGM5"/>
<feature type="region of interest" description="Disordered" evidence="2">
    <location>
        <begin position="51"/>
        <end position="85"/>
    </location>
</feature>
<evidence type="ECO:0000256" key="2">
    <source>
        <dbReference type="SAM" id="MobiDB-lite"/>
    </source>
</evidence>
<evidence type="ECO:0000259" key="3">
    <source>
        <dbReference type="Pfam" id="PF14303"/>
    </source>
</evidence>
<gene>
    <name evidence="4" type="ORF">PAHAL_6G175800</name>
</gene>
<dbReference type="PANTHER" id="PTHR45125">
    <property type="entry name" value="F21J9.4-RELATED"/>
    <property type="match status" value="1"/>
</dbReference>
<evidence type="ECO:0000313" key="4">
    <source>
        <dbReference type="EMBL" id="PVH36821.1"/>
    </source>
</evidence>
<organism evidence="4">
    <name type="scientific">Panicum hallii</name>
    <dbReference type="NCBI Taxonomy" id="206008"/>
    <lineage>
        <taxon>Eukaryota</taxon>
        <taxon>Viridiplantae</taxon>
        <taxon>Streptophyta</taxon>
        <taxon>Embryophyta</taxon>
        <taxon>Tracheophyta</taxon>
        <taxon>Spermatophyta</taxon>
        <taxon>Magnoliopsida</taxon>
        <taxon>Liliopsida</taxon>
        <taxon>Poales</taxon>
        <taxon>Poaceae</taxon>
        <taxon>PACMAD clade</taxon>
        <taxon>Panicoideae</taxon>
        <taxon>Panicodae</taxon>
        <taxon>Paniceae</taxon>
        <taxon>Panicinae</taxon>
        <taxon>Panicum</taxon>
        <taxon>Panicum sect. Panicum</taxon>
    </lineage>
</organism>
<dbReference type="PANTHER" id="PTHR45125:SF28">
    <property type="entry name" value="OS02G0603500 PROTEIN"/>
    <property type="match status" value="1"/>
</dbReference>
<feature type="region of interest" description="Disordered" evidence="2">
    <location>
        <begin position="218"/>
        <end position="238"/>
    </location>
</feature>
<feature type="coiled-coil region" evidence="1">
    <location>
        <begin position="282"/>
        <end position="341"/>
    </location>
</feature>
<dbReference type="Proteomes" id="UP000243499">
    <property type="component" value="Chromosome 6"/>
</dbReference>
<dbReference type="Pfam" id="PF14303">
    <property type="entry name" value="NAM-associated"/>
    <property type="match status" value="1"/>
</dbReference>
<keyword evidence="1" id="KW-0175">Coiled coil</keyword>
<proteinExistence type="predicted"/>
<accession>A0A2T8IGM5</accession>
<sequence length="388" mass="44941">MDNTWDHIDDGTQHGFTGPSFQQCSQYVGSQMHELQQQQPFFEVEISQATNNQNSQLRTGKKGKKKRQSPTKEQSEPKGAARTANYKQAEDEVICSAYLNVSRDAVVGVNQPYKTYWERITEYYNMNRGIYGERSHNSLQHRWGEISKSTSKFCGFYAEVERKNQSGKCEDDKIKDALQLYQGVMEESFKFIHCWLILKREQKWNEFLAEKMVPKTKQAPSAAQVDPNQTPSSVPQFTEENFVRPMGRDSSKKLRAANSAASSTGCLEVLQKIHSDRAKYDARQEELVMDESREIAERYERKLKIQEETMKIHSESVSIQKELLSKQVAIQQQMLELQEKERTDRVMMADLEKFSPWVREFYIQEQKEIAAKRRMQGGQSCSAHSAEK</sequence>
<name>A0A2T8IGM5_9POAL</name>
<feature type="domain" description="No apical meristem-associated C-terminal" evidence="3">
    <location>
        <begin position="188"/>
        <end position="369"/>
    </location>
</feature>
<dbReference type="InterPro" id="IPR029466">
    <property type="entry name" value="NAM-associated_C"/>
</dbReference>
<protein>
    <recommendedName>
        <fullName evidence="3">No apical meristem-associated C-terminal domain-containing protein</fullName>
    </recommendedName>
</protein>